<name>A0A914YRB1_9BILA</name>
<feature type="compositionally biased region" description="Acidic residues" evidence="1">
    <location>
        <begin position="1"/>
        <end position="10"/>
    </location>
</feature>
<protein>
    <submittedName>
        <fullName evidence="4">Uncharacterized protein</fullName>
    </submittedName>
</protein>
<organism evidence="3 4">
    <name type="scientific">Panagrolaimus superbus</name>
    <dbReference type="NCBI Taxonomy" id="310955"/>
    <lineage>
        <taxon>Eukaryota</taxon>
        <taxon>Metazoa</taxon>
        <taxon>Ecdysozoa</taxon>
        <taxon>Nematoda</taxon>
        <taxon>Chromadorea</taxon>
        <taxon>Rhabditida</taxon>
        <taxon>Tylenchina</taxon>
        <taxon>Panagrolaimomorpha</taxon>
        <taxon>Panagrolaimoidea</taxon>
        <taxon>Panagrolaimidae</taxon>
        <taxon>Panagrolaimus</taxon>
    </lineage>
</organism>
<sequence length="493" mass="54233">MMKSDDELEDEIRTSEKESSTKGSLKSKKKKAQRKRKSSTTSRTSKVSKKSKPVKVHLVKVEKLEGKHHPKKHLKQHSEASQQEVAETVDAAKCCFVFAYMVQTAIFIANIIAGITAYYFMKNESILDAFGYLAFAQFEFSMVIMFGICVLCCRCFSVVNCILLSLCELGYAVYVTVIDMHDECQEFGCTSLKGDILHRIIFVSTLLIFGTIHAIMAASIPAALCVTPTKAKSTKVESIQKVEPVQSLRKRRQSVSTSRSRSHSRSVSSKRRSAANPRHIAKKVPIDHESTLSWSTLPSSKFLSTCPSNSSQKLSSNSSCPYSASSVANSQAINQQQQPLQQQQSYPYYNYPGSDTIAVTFPSATSVNAPEYQSVTVRMPIYGYPPVYYPQQPQVAYYPSQAASGAASQNQHVLVSFPSSAIAPPPPPHHASNVSAVSIQTAKCIPNESDSSFYNLSQTSENHSIVLPNSFASRDSMNGSQGIFTGNTPKHQK</sequence>
<keyword evidence="2" id="KW-0472">Membrane</keyword>
<evidence type="ECO:0000313" key="4">
    <source>
        <dbReference type="WBParaSite" id="PSU_v2.g255.t1"/>
    </source>
</evidence>
<accession>A0A914YRB1</accession>
<dbReference type="WBParaSite" id="PSU_v2.g255.t1">
    <property type="protein sequence ID" value="PSU_v2.g255.t1"/>
    <property type="gene ID" value="PSU_v2.g255"/>
</dbReference>
<dbReference type="AlphaFoldDB" id="A0A914YRB1"/>
<feature type="region of interest" description="Disordered" evidence="1">
    <location>
        <begin position="470"/>
        <end position="493"/>
    </location>
</feature>
<reference evidence="4" key="1">
    <citation type="submission" date="2022-11" db="UniProtKB">
        <authorList>
            <consortium name="WormBaseParasite"/>
        </authorList>
    </citation>
    <scope>IDENTIFICATION</scope>
</reference>
<evidence type="ECO:0000256" key="2">
    <source>
        <dbReference type="SAM" id="Phobius"/>
    </source>
</evidence>
<feature type="transmembrane region" description="Helical" evidence="2">
    <location>
        <begin position="140"/>
        <end position="164"/>
    </location>
</feature>
<feature type="compositionally biased region" description="Basic residues" evidence="1">
    <location>
        <begin position="260"/>
        <end position="273"/>
    </location>
</feature>
<feature type="compositionally biased region" description="Basic and acidic residues" evidence="1">
    <location>
        <begin position="11"/>
        <end position="20"/>
    </location>
</feature>
<keyword evidence="2" id="KW-1133">Transmembrane helix</keyword>
<feature type="transmembrane region" description="Helical" evidence="2">
    <location>
        <begin position="97"/>
        <end position="120"/>
    </location>
</feature>
<evidence type="ECO:0000256" key="1">
    <source>
        <dbReference type="SAM" id="MobiDB-lite"/>
    </source>
</evidence>
<keyword evidence="2" id="KW-0812">Transmembrane</keyword>
<dbReference type="Proteomes" id="UP000887577">
    <property type="component" value="Unplaced"/>
</dbReference>
<feature type="region of interest" description="Disordered" evidence="1">
    <location>
        <begin position="242"/>
        <end position="282"/>
    </location>
</feature>
<evidence type="ECO:0000313" key="3">
    <source>
        <dbReference type="Proteomes" id="UP000887577"/>
    </source>
</evidence>
<feature type="region of interest" description="Disordered" evidence="1">
    <location>
        <begin position="1"/>
        <end position="53"/>
    </location>
</feature>
<feature type="transmembrane region" description="Helical" evidence="2">
    <location>
        <begin position="200"/>
        <end position="224"/>
    </location>
</feature>
<feature type="compositionally biased region" description="Basic residues" evidence="1">
    <location>
        <begin position="25"/>
        <end position="38"/>
    </location>
</feature>
<proteinExistence type="predicted"/>
<keyword evidence="3" id="KW-1185">Reference proteome</keyword>